<dbReference type="RefSeq" id="WP_074680796.1">
    <property type="nucleotide sequence ID" value="NZ_CBCSET010000002.1"/>
</dbReference>
<reference evidence="2 5" key="2">
    <citation type="submission" date="2023-11" db="EMBL/GenBank/DDBJ databases">
        <title>MicrobeMod: A computational toolkit for identifying prokaryotic methylation and restriction-modification with nanopore sequencing.</title>
        <authorList>
            <person name="Crits-Christoph A."/>
            <person name="Kang S.C."/>
            <person name="Lee H."/>
            <person name="Ostrov N."/>
        </authorList>
    </citation>
    <scope>NUCLEOTIDE SEQUENCE [LARGE SCALE GENOMIC DNA]</scope>
    <source>
        <strain evidence="2 5">ATCC BAA-571</strain>
    </source>
</reference>
<organism evidence="3 4">
    <name type="scientific">Ectopseudomonas alcaliphila</name>
    <dbReference type="NCBI Taxonomy" id="101564"/>
    <lineage>
        <taxon>Bacteria</taxon>
        <taxon>Pseudomonadati</taxon>
        <taxon>Pseudomonadota</taxon>
        <taxon>Gammaproteobacteria</taxon>
        <taxon>Pseudomonadales</taxon>
        <taxon>Pseudomonadaceae</taxon>
        <taxon>Ectopseudomonas</taxon>
    </lineage>
</organism>
<evidence type="ECO:0000313" key="4">
    <source>
        <dbReference type="Proteomes" id="UP000182413"/>
    </source>
</evidence>
<accession>A0A1G7K197</accession>
<protein>
    <submittedName>
        <fullName evidence="3">Uncharacterized protein</fullName>
    </submittedName>
</protein>
<evidence type="ECO:0000256" key="1">
    <source>
        <dbReference type="SAM" id="MobiDB-lite"/>
    </source>
</evidence>
<feature type="region of interest" description="Disordered" evidence="1">
    <location>
        <begin position="1"/>
        <end position="35"/>
    </location>
</feature>
<evidence type="ECO:0000313" key="2">
    <source>
        <dbReference type="EMBL" id="MDX5994590.1"/>
    </source>
</evidence>
<evidence type="ECO:0000313" key="3">
    <source>
        <dbReference type="EMBL" id="SDF31048.1"/>
    </source>
</evidence>
<dbReference type="AlphaFoldDB" id="A0A1G7K197"/>
<keyword evidence="5" id="KW-1185">Reference proteome</keyword>
<dbReference type="Proteomes" id="UP001278050">
    <property type="component" value="Unassembled WGS sequence"/>
</dbReference>
<dbReference type="OrthoDB" id="6966321at2"/>
<dbReference type="Proteomes" id="UP000182413">
    <property type="component" value="Unassembled WGS sequence"/>
</dbReference>
<proteinExistence type="predicted"/>
<name>A0A1G7K197_9GAMM</name>
<sequence>MTDPLEKATSKAPPTLGEGCVRRYDPDALSEEDGTEFAEAAELWRQLQEQAEDKPEHER</sequence>
<dbReference type="EMBL" id="FNAE01000007">
    <property type="protein sequence ID" value="SDF31048.1"/>
    <property type="molecule type" value="Genomic_DNA"/>
</dbReference>
<dbReference type="EMBL" id="JAWXXP010000001">
    <property type="protein sequence ID" value="MDX5994590.1"/>
    <property type="molecule type" value="Genomic_DNA"/>
</dbReference>
<evidence type="ECO:0000313" key="5">
    <source>
        <dbReference type="Proteomes" id="UP001278050"/>
    </source>
</evidence>
<reference evidence="3 4" key="1">
    <citation type="submission" date="2016-10" db="EMBL/GenBank/DDBJ databases">
        <authorList>
            <person name="de Groot N.N."/>
        </authorList>
    </citation>
    <scope>NUCLEOTIDE SEQUENCE [LARGE SCALE GENOMIC DNA]</scope>
    <source>
        <strain evidence="3 4">JCM 10630</strain>
    </source>
</reference>
<gene>
    <name evidence="3" type="ORF">SAMN05216575_10719</name>
    <name evidence="2" type="ORF">SIM71_21215</name>
</gene>